<keyword evidence="3" id="KW-1185">Reference proteome</keyword>
<dbReference type="PANTHER" id="PTHR31170">
    <property type="entry name" value="BNAC04G53230D PROTEIN"/>
    <property type="match status" value="1"/>
</dbReference>
<dbReference type="HOGENOM" id="CLU_020188_0_2_1"/>
<keyword evidence="1" id="KW-0472">Membrane</keyword>
<protein>
    <submittedName>
        <fullName evidence="2">Uncharacterized protein</fullName>
    </submittedName>
</protein>
<evidence type="ECO:0000256" key="1">
    <source>
        <dbReference type="SAM" id="Phobius"/>
    </source>
</evidence>
<reference evidence="2" key="1">
    <citation type="journal article" date="2013" name="Nat. Commun.">
        <title>Whole-genome sequencing of Oryza brachyantha reveals mechanisms underlying Oryza genome evolution.</title>
        <authorList>
            <person name="Chen J."/>
            <person name="Huang Q."/>
            <person name="Gao D."/>
            <person name="Wang J."/>
            <person name="Lang Y."/>
            <person name="Liu T."/>
            <person name="Li B."/>
            <person name="Bai Z."/>
            <person name="Luis Goicoechea J."/>
            <person name="Liang C."/>
            <person name="Chen C."/>
            <person name="Zhang W."/>
            <person name="Sun S."/>
            <person name="Liao Y."/>
            <person name="Zhang X."/>
            <person name="Yang L."/>
            <person name="Song C."/>
            <person name="Wang M."/>
            <person name="Shi J."/>
            <person name="Liu G."/>
            <person name="Liu J."/>
            <person name="Zhou H."/>
            <person name="Zhou W."/>
            <person name="Yu Q."/>
            <person name="An N."/>
            <person name="Chen Y."/>
            <person name="Cai Q."/>
            <person name="Wang B."/>
            <person name="Liu B."/>
            <person name="Min J."/>
            <person name="Huang Y."/>
            <person name="Wu H."/>
            <person name="Li Z."/>
            <person name="Zhang Y."/>
            <person name="Yin Y."/>
            <person name="Song W."/>
            <person name="Jiang J."/>
            <person name="Jackson S.A."/>
            <person name="Wing R.A."/>
            <person name="Wang J."/>
            <person name="Chen M."/>
        </authorList>
    </citation>
    <scope>NUCLEOTIDE SEQUENCE [LARGE SCALE GENOMIC DNA]</scope>
    <source>
        <strain evidence="2">cv. IRGC 101232</strain>
    </source>
</reference>
<dbReference type="Gramene" id="OB11G17640.1">
    <property type="protein sequence ID" value="OB11G17640.1"/>
    <property type="gene ID" value="OB11G17640"/>
</dbReference>
<sequence>MEDGCSWVMEMEKMERETDAAAEMALWSKHSIYKVPEWINGVTRRRAYVPFLVSLGPFHHGDAALAPMEPHKRRAMLHMAKRSGKPVRAFVAAVEAVAQRLEDAYEDIGEEWRAGSGGGGRAVTARFVQVMVTDGCFVVELMRMNKLGGMLRGDYPTNDPVFSEHGYLYLMEVMRSDVLLMENQLPLLLLQRLLAVQHGTTPKNPKSIIAQLMGLLTSARREEALTGESHLSVGERGEERLTGVTLGLHPLDIFHKSFCGVGQDYTWTQRQEVFMPSAVQLHEARVHFELRKSNGDNLQGVQFERGVLTMPAISVDNSSEKLLLNLMALEQLHPEAGNNVTAFVFFMDNIVDTAEDVALLKSRHILRSALGSDEEVAKLFNNTINKVAVMGLSSRLNNLYRQVNAHCSKPWNRWWASLLHTYFSNPWVFISLLVAFILLVATLMQTICSVMSLYKR</sequence>
<dbReference type="eggNOG" id="ENOG502QR4P">
    <property type="taxonomic scope" value="Eukaryota"/>
</dbReference>
<dbReference type="EnsemblPlants" id="OB11G17640.1">
    <property type="protein sequence ID" value="OB11G17640.1"/>
    <property type="gene ID" value="OB11G17640"/>
</dbReference>
<dbReference type="InterPro" id="IPR004158">
    <property type="entry name" value="DUF247_pln"/>
</dbReference>
<dbReference type="PANTHER" id="PTHR31170:SF18">
    <property type="entry name" value="(WILD MALAYSIAN BANANA) HYPOTHETICAL PROTEIN"/>
    <property type="match status" value="1"/>
</dbReference>
<keyword evidence="1" id="KW-1133">Transmembrane helix</keyword>
<dbReference type="OMA" id="AHHEDRP"/>
<dbReference type="Proteomes" id="UP000006038">
    <property type="component" value="Chromosome 11"/>
</dbReference>
<evidence type="ECO:0000313" key="2">
    <source>
        <dbReference type="EnsemblPlants" id="OB11G17640.1"/>
    </source>
</evidence>
<feature type="transmembrane region" description="Helical" evidence="1">
    <location>
        <begin position="427"/>
        <end position="454"/>
    </location>
</feature>
<accession>J3N7H8</accession>
<evidence type="ECO:0000313" key="3">
    <source>
        <dbReference type="Proteomes" id="UP000006038"/>
    </source>
</evidence>
<dbReference type="AlphaFoldDB" id="J3N7H8"/>
<dbReference type="Pfam" id="PF03140">
    <property type="entry name" value="DUF247"/>
    <property type="match status" value="1"/>
</dbReference>
<keyword evidence="1" id="KW-0812">Transmembrane</keyword>
<proteinExistence type="predicted"/>
<dbReference type="STRING" id="4533.J3N7H8"/>
<organism evidence="2">
    <name type="scientific">Oryza brachyantha</name>
    <name type="common">malo sina</name>
    <dbReference type="NCBI Taxonomy" id="4533"/>
    <lineage>
        <taxon>Eukaryota</taxon>
        <taxon>Viridiplantae</taxon>
        <taxon>Streptophyta</taxon>
        <taxon>Embryophyta</taxon>
        <taxon>Tracheophyta</taxon>
        <taxon>Spermatophyta</taxon>
        <taxon>Magnoliopsida</taxon>
        <taxon>Liliopsida</taxon>
        <taxon>Poales</taxon>
        <taxon>Poaceae</taxon>
        <taxon>BOP clade</taxon>
        <taxon>Oryzoideae</taxon>
        <taxon>Oryzeae</taxon>
        <taxon>Oryzinae</taxon>
        <taxon>Oryza</taxon>
    </lineage>
</organism>
<reference evidence="2" key="2">
    <citation type="submission" date="2013-04" db="UniProtKB">
        <authorList>
            <consortium name="EnsemblPlants"/>
        </authorList>
    </citation>
    <scope>IDENTIFICATION</scope>
</reference>
<name>J3N7H8_ORYBR</name>